<sequence>MAVLPVLTDPESMDVIMEAEANVVQGMAQFLCSTFVPSLQEIVVIPAEPTVNQVTAQVTAIKTLLCGYVAKECAMADLVKAIAKKTAVDNGVDPTVVCACSCNGAE</sequence>
<accession>A0A1M5RPB1</accession>
<protein>
    <submittedName>
        <fullName evidence="1">Uncharacterized protein</fullName>
    </submittedName>
</protein>
<keyword evidence="2" id="KW-1185">Reference proteome</keyword>
<reference evidence="1 2" key="1">
    <citation type="submission" date="2016-11" db="EMBL/GenBank/DDBJ databases">
        <authorList>
            <person name="Jaros S."/>
            <person name="Januszkiewicz K."/>
            <person name="Wedrychowicz H."/>
        </authorList>
    </citation>
    <scope>NUCLEOTIDE SEQUENCE [LARGE SCALE GENOMIC DNA]</scope>
    <source>
        <strain evidence="1 2">DSM 8605</strain>
    </source>
</reference>
<dbReference type="AlphaFoldDB" id="A0A1M5RPB1"/>
<dbReference type="OrthoDB" id="1955361at2"/>
<organism evidence="1 2">
    <name type="scientific">Clostridium grantii DSM 8605</name>
    <dbReference type="NCBI Taxonomy" id="1121316"/>
    <lineage>
        <taxon>Bacteria</taxon>
        <taxon>Bacillati</taxon>
        <taxon>Bacillota</taxon>
        <taxon>Clostridia</taxon>
        <taxon>Eubacteriales</taxon>
        <taxon>Clostridiaceae</taxon>
        <taxon>Clostridium</taxon>
    </lineage>
</organism>
<name>A0A1M5RPB1_9CLOT</name>
<dbReference type="STRING" id="1121316.SAMN02745207_00640"/>
<proteinExistence type="predicted"/>
<evidence type="ECO:0000313" key="1">
    <source>
        <dbReference type="EMBL" id="SHH28039.1"/>
    </source>
</evidence>
<dbReference type="RefSeq" id="WP_073336930.1">
    <property type="nucleotide sequence ID" value="NZ_FQXM01000003.1"/>
</dbReference>
<dbReference type="EMBL" id="FQXM01000003">
    <property type="protein sequence ID" value="SHH28039.1"/>
    <property type="molecule type" value="Genomic_DNA"/>
</dbReference>
<evidence type="ECO:0000313" key="2">
    <source>
        <dbReference type="Proteomes" id="UP000184447"/>
    </source>
</evidence>
<dbReference type="Proteomes" id="UP000184447">
    <property type="component" value="Unassembled WGS sequence"/>
</dbReference>
<gene>
    <name evidence="1" type="ORF">SAMN02745207_00640</name>
</gene>